<dbReference type="Pfam" id="PF18738">
    <property type="entry name" value="HEPN_DZIP3"/>
    <property type="match status" value="1"/>
</dbReference>
<dbReference type="Proteomes" id="UP000225706">
    <property type="component" value="Unassembled WGS sequence"/>
</dbReference>
<dbReference type="InterPro" id="IPR041249">
    <property type="entry name" value="HEPN_DZIP3"/>
</dbReference>
<reference evidence="4" key="1">
    <citation type="journal article" date="2017" name="bioRxiv">
        <title>Comparative analysis of the genomes of Stylophora pistillata and Acropora digitifera provides evidence for extensive differences between species of corals.</title>
        <authorList>
            <person name="Voolstra C.R."/>
            <person name="Li Y."/>
            <person name="Liew Y.J."/>
            <person name="Baumgarten S."/>
            <person name="Zoccola D."/>
            <person name="Flot J.-F."/>
            <person name="Tambutte S."/>
            <person name="Allemand D."/>
            <person name="Aranda M."/>
        </authorList>
    </citation>
    <scope>NUCLEOTIDE SEQUENCE [LARGE SCALE GENOMIC DNA]</scope>
</reference>
<gene>
    <name evidence="3" type="primary">DZIP3</name>
    <name evidence="3" type="ORF">AWC38_SpisGene5877</name>
</gene>
<organism evidence="3 4">
    <name type="scientific">Stylophora pistillata</name>
    <name type="common">Smooth cauliflower coral</name>
    <dbReference type="NCBI Taxonomy" id="50429"/>
    <lineage>
        <taxon>Eukaryota</taxon>
        <taxon>Metazoa</taxon>
        <taxon>Cnidaria</taxon>
        <taxon>Anthozoa</taxon>
        <taxon>Hexacorallia</taxon>
        <taxon>Scleractinia</taxon>
        <taxon>Astrocoeniina</taxon>
        <taxon>Pocilloporidae</taxon>
        <taxon>Stylophora</taxon>
    </lineage>
</organism>
<dbReference type="EMBL" id="LSMT01000066">
    <property type="protein sequence ID" value="PFX29379.1"/>
    <property type="molecule type" value="Genomic_DNA"/>
</dbReference>
<comment type="caution">
    <text evidence="3">The sequence shown here is derived from an EMBL/GenBank/DDBJ whole genome shotgun (WGS) entry which is preliminary data.</text>
</comment>
<feature type="domain" description="DZIP3-like HEPN" evidence="2">
    <location>
        <begin position="40"/>
        <end position="181"/>
    </location>
</feature>
<dbReference type="PANTHER" id="PTHR47691">
    <property type="entry name" value="REGULATOR-RELATED"/>
    <property type="match status" value="1"/>
</dbReference>
<keyword evidence="4" id="KW-1185">Reference proteome</keyword>
<evidence type="ECO:0000313" key="3">
    <source>
        <dbReference type="EMBL" id="PFX29379.1"/>
    </source>
</evidence>
<accession>A0A2B4SJV6</accession>
<dbReference type="GO" id="GO:0043531">
    <property type="term" value="F:ADP binding"/>
    <property type="evidence" value="ECO:0007669"/>
    <property type="project" value="InterPro"/>
</dbReference>
<dbReference type="InterPro" id="IPR042197">
    <property type="entry name" value="Apaf_helical"/>
</dbReference>
<dbReference type="InterPro" id="IPR007111">
    <property type="entry name" value="NACHT_NTPase"/>
</dbReference>
<dbReference type="Gene3D" id="1.10.8.430">
    <property type="entry name" value="Helical domain of apoptotic protease-activating factors"/>
    <property type="match status" value="1"/>
</dbReference>
<dbReference type="Gene3D" id="3.40.50.300">
    <property type="entry name" value="P-loop containing nucleotide triphosphate hydrolases"/>
    <property type="match status" value="1"/>
</dbReference>
<evidence type="ECO:0000313" key="4">
    <source>
        <dbReference type="Proteomes" id="UP000225706"/>
    </source>
</evidence>
<feature type="domain" description="NACHT" evidence="1">
    <location>
        <begin position="257"/>
        <end position="405"/>
    </location>
</feature>
<dbReference type="PANTHER" id="PTHR47691:SF3">
    <property type="entry name" value="HTH-TYPE TRANSCRIPTIONAL REGULATOR RV0890C-RELATED"/>
    <property type="match status" value="1"/>
</dbReference>
<evidence type="ECO:0000259" key="1">
    <source>
        <dbReference type="Pfam" id="PF05729"/>
    </source>
</evidence>
<protein>
    <submittedName>
        <fullName evidence="3">E3 ubiquitin-protein ligase DZIP3</fullName>
    </submittedName>
</protein>
<evidence type="ECO:0000259" key="2">
    <source>
        <dbReference type="Pfam" id="PF18738"/>
    </source>
</evidence>
<dbReference type="Pfam" id="PF05729">
    <property type="entry name" value="NACHT"/>
    <property type="match status" value="1"/>
</dbReference>
<dbReference type="OrthoDB" id="5979594at2759"/>
<dbReference type="SUPFAM" id="SSF52540">
    <property type="entry name" value="P-loop containing nucleoside triphosphate hydrolases"/>
    <property type="match status" value="1"/>
</dbReference>
<dbReference type="InterPro" id="IPR011990">
    <property type="entry name" value="TPR-like_helical_dom_sf"/>
</dbReference>
<name>A0A2B4SJV6_STYPI</name>
<dbReference type="Gene3D" id="1.25.40.10">
    <property type="entry name" value="Tetratricopeptide repeat domain"/>
    <property type="match status" value="1"/>
</dbReference>
<proteinExistence type="predicted"/>
<dbReference type="AlphaFoldDB" id="A0A2B4SJV6"/>
<sequence length="901" mass="102499">MNSVFDSSEEKTNGTKLLRLVVDGGTHVLREYLQRCIVPPSTLQDVLNKHRGKLRHLKSKKIITNNQMDQLFPSTGDPPDPQTFDVTLLVLLLREVCGLTAPVPNGWNAIPLGTDTSDEANIVRIKVLRNKLCHGKSTGISNVEFQDEWKTIAQSLVALGLDQKEVDRLKTEPIDHDAERRINEEVEKWKMDFEPRVDKLENDFQIVKGEISAIQASISEEAIGEHTNCLPDKNEIFRRFKEVGEIVGAIRSEKAAVVLVTGGPGYGKTAVAIKVGHELATNLNEEKMVLFCPLRSKATIGEVAISMILTCSASHSQPPEHPQHWLRNWSKQQQKKVSFILDNADDVLESDDRTAFVTILRDMRTLSNCKITFVITTRKVFKDPNLPTQHVRLLPLSPQHAKELLVSKVLDPDVKQELSKTDELVQLCGCVPLALCIVGSLLSDCPEDQLINRLEEKPLDVLREDESNENSVEKAIDTSFNFLRETEQEALVLLSVFPGSFSYDAAQAVIQAGGCQVDPLSIFLSLKNRSLVETLAPHRYQIHLFIQAFAEKIDQAKYSSFLQMKGKKLASNHSVSYLVKIANQFWSKDKCREAIFLFNLDRHNFEYFFQFYLKELKNQDPQLMITMKNLVEKCLRTCIFLDMCILPSVYLKYLQELYQLLTSNQQPITKRVELLCLLGHEYRKIGNQKKYKEMIEKAADLHSKHQKEFENEKLSESFFCNNYARFLSETGNSTEAKKQFNTSLRVCEQHLQNDLVQKGATLLYSGRYDKLQKDYTLAEKKLTEALQLYQKSLGNHVMTALLLENLGDFHLFRGDGTLGSVDDQQKSFKLYQQAVEMMESLGIRDQQGCIMALAKLGLCYQLQGNGDTEEAKVWKQKALRMSETLELPEHQPPNKFLLNEI</sequence>
<dbReference type="PRINTS" id="PR00364">
    <property type="entry name" value="DISEASERSIST"/>
</dbReference>
<dbReference type="InterPro" id="IPR027417">
    <property type="entry name" value="P-loop_NTPase"/>
</dbReference>
<dbReference type="SUPFAM" id="SSF48452">
    <property type="entry name" value="TPR-like"/>
    <property type="match status" value="1"/>
</dbReference>